<feature type="domain" description="BLUF" evidence="1">
    <location>
        <begin position="5"/>
        <end position="100"/>
    </location>
</feature>
<dbReference type="SMART" id="SM01034">
    <property type="entry name" value="BLUF"/>
    <property type="match status" value="1"/>
</dbReference>
<keyword evidence="3" id="KW-1185">Reference proteome</keyword>
<proteinExistence type="predicted"/>
<evidence type="ECO:0000313" key="2">
    <source>
        <dbReference type="EMBL" id="MFC5567604.1"/>
    </source>
</evidence>
<dbReference type="InterPro" id="IPR007024">
    <property type="entry name" value="BLUF_domain"/>
</dbReference>
<accession>A0ABW0SG13</accession>
<dbReference type="RefSeq" id="WP_209842264.1">
    <property type="nucleotide sequence ID" value="NZ_JAGGJP010000015.1"/>
</dbReference>
<dbReference type="Proteomes" id="UP001596056">
    <property type="component" value="Unassembled WGS sequence"/>
</dbReference>
<organism evidence="2 3">
    <name type="scientific">Rubellimicrobium aerolatum</name>
    <dbReference type="NCBI Taxonomy" id="490979"/>
    <lineage>
        <taxon>Bacteria</taxon>
        <taxon>Pseudomonadati</taxon>
        <taxon>Pseudomonadota</taxon>
        <taxon>Alphaproteobacteria</taxon>
        <taxon>Rhodobacterales</taxon>
        <taxon>Roseobacteraceae</taxon>
        <taxon>Rubellimicrobium</taxon>
    </lineage>
</organism>
<dbReference type="SUPFAM" id="SSF54975">
    <property type="entry name" value="Acylphosphatase/BLUF domain-like"/>
    <property type="match status" value="1"/>
</dbReference>
<dbReference type="PROSITE" id="PS50925">
    <property type="entry name" value="BLUF"/>
    <property type="match status" value="1"/>
</dbReference>
<dbReference type="Gene3D" id="3.30.70.100">
    <property type="match status" value="1"/>
</dbReference>
<dbReference type="EMBL" id="JBHSNA010000016">
    <property type="protein sequence ID" value="MFC5567604.1"/>
    <property type="molecule type" value="Genomic_DNA"/>
</dbReference>
<sequence>MSDPLSRLVYVSRNLMGGPPERTRDGLRDILEVSRRNNAAQGVTGALLFNRGCFAQVLEGPRAAVERTFERIQRDLRHGDMALLSFGPVAERGFPAWSMGFVGTDAGDRRHWDGLTAESGFDPALLRAEEIYGTLLRGMVEDEAIP</sequence>
<gene>
    <name evidence="2" type="ORF">ACFPOC_14420</name>
</gene>
<evidence type="ECO:0000313" key="3">
    <source>
        <dbReference type="Proteomes" id="UP001596056"/>
    </source>
</evidence>
<protein>
    <submittedName>
        <fullName evidence="2">BLUF domain-containing protein</fullName>
    </submittedName>
</protein>
<reference evidence="3" key="1">
    <citation type="journal article" date="2019" name="Int. J. Syst. Evol. Microbiol.">
        <title>The Global Catalogue of Microorganisms (GCM) 10K type strain sequencing project: providing services to taxonomists for standard genome sequencing and annotation.</title>
        <authorList>
            <consortium name="The Broad Institute Genomics Platform"/>
            <consortium name="The Broad Institute Genome Sequencing Center for Infectious Disease"/>
            <person name="Wu L."/>
            <person name="Ma J."/>
        </authorList>
    </citation>
    <scope>NUCLEOTIDE SEQUENCE [LARGE SCALE GENOMIC DNA]</scope>
    <source>
        <strain evidence="3">KACC 11588</strain>
    </source>
</reference>
<evidence type="ECO:0000259" key="1">
    <source>
        <dbReference type="PROSITE" id="PS50925"/>
    </source>
</evidence>
<dbReference type="InterPro" id="IPR036046">
    <property type="entry name" value="Acylphosphatase-like_dom_sf"/>
</dbReference>
<name>A0ABW0SG13_9RHOB</name>
<comment type="caution">
    <text evidence="2">The sequence shown here is derived from an EMBL/GenBank/DDBJ whole genome shotgun (WGS) entry which is preliminary data.</text>
</comment>
<dbReference type="Pfam" id="PF04940">
    <property type="entry name" value="BLUF"/>
    <property type="match status" value="1"/>
</dbReference>